<evidence type="ECO:0000259" key="3">
    <source>
        <dbReference type="Pfam" id="PF10189"/>
    </source>
</evidence>
<name>A0ABD1N8V4_9FABA</name>
<accession>A0ABD1N8V4</accession>
<feature type="compositionally biased region" description="Polar residues" evidence="2">
    <location>
        <begin position="150"/>
        <end position="161"/>
    </location>
</feature>
<keyword evidence="5" id="KW-1185">Reference proteome</keyword>
<dbReference type="PANTHER" id="PTHR13587">
    <property type="entry name" value="INTEGRATOR COMPLEX SUBUNIT 3"/>
    <property type="match status" value="1"/>
</dbReference>
<comment type="caution">
    <text evidence="4">The sequence shown here is derived from an EMBL/GenBank/DDBJ whole genome shotgun (WGS) entry which is preliminary data.</text>
</comment>
<dbReference type="InterPro" id="IPR019333">
    <property type="entry name" value="INTS3_N"/>
</dbReference>
<feature type="compositionally biased region" description="Basic and acidic residues" evidence="2">
    <location>
        <begin position="162"/>
        <end position="171"/>
    </location>
</feature>
<evidence type="ECO:0000256" key="2">
    <source>
        <dbReference type="SAM" id="MobiDB-lite"/>
    </source>
</evidence>
<feature type="coiled-coil region" evidence="1">
    <location>
        <begin position="97"/>
        <end position="131"/>
    </location>
</feature>
<dbReference type="Proteomes" id="UP001603857">
    <property type="component" value="Unassembled WGS sequence"/>
</dbReference>
<proteinExistence type="predicted"/>
<evidence type="ECO:0000313" key="5">
    <source>
        <dbReference type="Proteomes" id="UP001603857"/>
    </source>
</evidence>
<evidence type="ECO:0000313" key="4">
    <source>
        <dbReference type="EMBL" id="KAL2344058.1"/>
    </source>
</evidence>
<gene>
    <name evidence="4" type="ORF">Fmac_005343</name>
</gene>
<organism evidence="4 5">
    <name type="scientific">Flemingia macrophylla</name>
    <dbReference type="NCBI Taxonomy" id="520843"/>
    <lineage>
        <taxon>Eukaryota</taxon>
        <taxon>Viridiplantae</taxon>
        <taxon>Streptophyta</taxon>
        <taxon>Embryophyta</taxon>
        <taxon>Tracheophyta</taxon>
        <taxon>Spermatophyta</taxon>
        <taxon>Magnoliopsida</taxon>
        <taxon>eudicotyledons</taxon>
        <taxon>Gunneridae</taxon>
        <taxon>Pentapetalae</taxon>
        <taxon>rosids</taxon>
        <taxon>fabids</taxon>
        <taxon>Fabales</taxon>
        <taxon>Fabaceae</taxon>
        <taxon>Papilionoideae</taxon>
        <taxon>50 kb inversion clade</taxon>
        <taxon>NPAAA clade</taxon>
        <taxon>indigoferoid/millettioid clade</taxon>
        <taxon>Phaseoleae</taxon>
        <taxon>Flemingia</taxon>
    </lineage>
</organism>
<dbReference type="AlphaFoldDB" id="A0ABD1N8V4"/>
<dbReference type="EMBL" id="JBGMDY010000002">
    <property type="protein sequence ID" value="KAL2344058.1"/>
    <property type="molecule type" value="Genomic_DNA"/>
</dbReference>
<reference evidence="4 5" key="1">
    <citation type="submission" date="2024-08" db="EMBL/GenBank/DDBJ databases">
        <title>Insights into the chromosomal genome structure of Flemingia macrophylla.</title>
        <authorList>
            <person name="Ding Y."/>
            <person name="Zhao Y."/>
            <person name="Bi W."/>
            <person name="Wu M."/>
            <person name="Zhao G."/>
            <person name="Gong Y."/>
            <person name="Li W."/>
            <person name="Zhang P."/>
        </authorList>
    </citation>
    <scope>NUCLEOTIDE SEQUENCE [LARGE SCALE GENOMIC DNA]</scope>
    <source>
        <strain evidence="4">DYQJB</strain>
        <tissue evidence="4">Leaf</tissue>
    </source>
</reference>
<dbReference type="PANTHER" id="PTHR13587:SF7">
    <property type="entry name" value="INTEGRATOR COMPLEX SUBUNIT 3"/>
    <property type="match status" value="1"/>
</dbReference>
<evidence type="ECO:0000256" key="1">
    <source>
        <dbReference type="SAM" id="Coils"/>
    </source>
</evidence>
<feature type="region of interest" description="Disordered" evidence="2">
    <location>
        <begin position="150"/>
        <end position="174"/>
    </location>
</feature>
<dbReference type="Pfam" id="PF10189">
    <property type="entry name" value="Ints3_N"/>
    <property type="match status" value="1"/>
</dbReference>
<keyword evidence="1" id="KW-0175">Coiled coil</keyword>
<feature type="domain" description="Integrator complex subunit 3 N-terminal" evidence="3">
    <location>
        <begin position="278"/>
        <end position="321"/>
    </location>
</feature>
<dbReference type="InterPro" id="IPR045334">
    <property type="entry name" value="INTS3"/>
</dbReference>
<sequence>MHLLCDVAEHSRYGVCGLGNYRDTAKSEVASCGGGEETSPLDHVKEEKLRNKSWLVAAGGKNPKGRVYRVEKLNEGYLSRETFTQQTSTSAADSQKIIRLEEEIRQSREDFHQSREENQRLQRKLESLVNVVLPLLPPSAQIILQDMNEQPQNDHQNQNHAQEGEQHDGHSGSRRGCQFALPLAPYRHFALTSFFASFQLSQLSCVSYQALMWLASQVSILYGVGNERDFVLDFVKKCVMVGAFVLLLFPKIRIILNYIVFNPWVFDSTGFKFKGVSQRSHVVANVKLALFYDWLLFDERVDNIMNIEPAVLLMVHSILQYIGDREGV</sequence>
<protein>
    <recommendedName>
        <fullName evidence="3">Integrator complex subunit 3 N-terminal domain-containing protein</fullName>
    </recommendedName>
</protein>